<dbReference type="GO" id="GO:0070478">
    <property type="term" value="P:nuclear-transcribed mRNA catabolic process, 3'-5' exonucleolytic nonsense-mediated decay"/>
    <property type="evidence" value="ECO:0007669"/>
    <property type="project" value="TreeGrafter"/>
</dbReference>
<reference evidence="6 7" key="1">
    <citation type="submission" date="2016-09" db="EMBL/GenBank/DDBJ databases">
        <title>Complete genome sequence of Actinomyces hongkongensis HKU8.</title>
        <authorList>
            <person name="Gao Y.-X."/>
            <person name="Zhou Y.-Y."/>
            <person name="Xie Y."/>
            <person name="Wang M."/>
            <person name="Wang S.-J."/>
            <person name="Shen S.-G."/>
        </authorList>
    </citation>
    <scope>NUCLEOTIDE SEQUENCE [LARGE SCALE GENOMIC DNA]</scope>
    <source>
        <strain evidence="6 7">HKU8</strain>
    </source>
</reference>
<feature type="non-terminal residue" evidence="6">
    <location>
        <position position="1"/>
    </location>
</feature>
<keyword evidence="1" id="KW-0547">Nucleotide-binding</keyword>
<feature type="domain" description="Helicase C-terminal" evidence="5">
    <location>
        <begin position="37"/>
        <end position="218"/>
    </location>
</feature>
<dbReference type="InterPro" id="IPR012961">
    <property type="entry name" value="Ski2/MTR4_C"/>
</dbReference>
<dbReference type="InterPro" id="IPR050699">
    <property type="entry name" value="RNA-DNA_Helicase"/>
</dbReference>
<dbReference type="Gene3D" id="3.40.50.300">
    <property type="entry name" value="P-loop containing nucleotide triphosphate hydrolases"/>
    <property type="match status" value="1"/>
</dbReference>
<dbReference type="GO" id="GO:0004386">
    <property type="term" value="F:helicase activity"/>
    <property type="evidence" value="ECO:0007669"/>
    <property type="project" value="UniProtKB-KW"/>
</dbReference>
<proteinExistence type="predicted"/>
<dbReference type="SUPFAM" id="SSF52540">
    <property type="entry name" value="P-loop containing nucleoside triphosphate hydrolases"/>
    <property type="match status" value="1"/>
</dbReference>
<dbReference type="Pfam" id="PF00271">
    <property type="entry name" value="Helicase_C"/>
    <property type="match status" value="1"/>
</dbReference>
<evidence type="ECO:0000256" key="4">
    <source>
        <dbReference type="ARBA" id="ARBA00022840"/>
    </source>
</evidence>
<dbReference type="CDD" id="cd18795">
    <property type="entry name" value="SF2_C_Ski2"/>
    <property type="match status" value="1"/>
</dbReference>
<dbReference type="RefSeq" id="WP_009399838.1">
    <property type="nucleotide sequence ID" value="NZ_CP017298.1"/>
</dbReference>
<dbReference type="SMART" id="SM01142">
    <property type="entry name" value="DSHCT"/>
    <property type="match status" value="1"/>
</dbReference>
<evidence type="ECO:0000256" key="1">
    <source>
        <dbReference type="ARBA" id="ARBA00022741"/>
    </source>
</evidence>
<dbReference type="EMBL" id="CP017298">
    <property type="protein sequence ID" value="AOS46579.1"/>
    <property type="molecule type" value="Genomic_DNA"/>
</dbReference>
<dbReference type="OrthoDB" id="3229913at2"/>
<name>A0A1D8B0A7_9ACTO</name>
<gene>
    <name evidence="6" type="ORF">BH719_00605</name>
</gene>
<dbReference type="KEGG" id="phon:BH719_00605"/>
<protein>
    <submittedName>
        <fullName evidence="6">DEAD/DEAH box helicase</fullName>
    </submittedName>
</protein>
<sequence>GGGARGGRRRESRPSTLVALDRAGLLPAITFVFSRAGCEDAVRQVVASGIALTSRATARRIGEYVDGVVRAIAPEDYQVLGVDAWREALVRGVAAHHAGMLPLMKEAVEHLFSQGLISMVYATETLALGINMPARTVVIESLQKWNGSSRAPLSAGEYTQLSGRAGRRGIDTEGHAVVSHRGGTAPEEVAALASKRTYPLVSAFRPTYNMVVNLLEHSTVEQARELLESSFAQFQADRAVVSLASRLRDARARAGALRGDLACQYGDAAEYCALRDRISRAEKEGARRRRAAAGAGARAVIDSARPGDVLAFRAGRRVRHVVVAASARAADGRTALRAVTMDAKWRTLTAHDFAGGVRAVGRMALPGAGGPRGRKGLVRLAADLVRLVRSGALAPFDGARGDGDDADELRARMRAHPVHRCPHREEHARAGAAWARADREAASLARAVESRTHSVVKQFDRVRRVLESLGFLDGGRVTARGQQLRRVYGERDLVIAEALASGAWEGLDAPGLAAIVSACVYESRGDGASALPAGLGPAPRRAWEETSRVAARVARAEAAAGVDASPPPDPALMAACSAWAHGSTLATALADSGIAGGDFVRWTRQVIDALGQIESVDPAGQVGASARRARSLLARGVVAWSGVEER</sequence>
<dbReference type="PANTHER" id="PTHR12131">
    <property type="entry name" value="ATP-DEPENDENT RNA AND DNA HELICASE"/>
    <property type="match status" value="1"/>
</dbReference>
<dbReference type="Pfam" id="PF26090">
    <property type="entry name" value="SH3_HelY"/>
    <property type="match status" value="1"/>
</dbReference>
<dbReference type="Pfam" id="PF08148">
    <property type="entry name" value="DSHCT"/>
    <property type="match status" value="1"/>
</dbReference>
<keyword evidence="7" id="KW-1185">Reference proteome</keyword>
<accession>A0A1D8B0A7</accession>
<evidence type="ECO:0000313" key="7">
    <source>
        <dbReference type="Proteomes" id="UP000095214"/>
    </source>
</evidence>
<evidence type="ECO:0000313" key="6">
    <source>
        <dbReference type="EMBL" id="AOS46579.1"/>
    </source>
</evidence>
<keyword evidence="2" id="KW-0378">Hydrolase</keyword>
<dbReference type="GO" id="GO:0055087">
    <property type="term" value="C:Ski complex"/>
    <property type="evidence" value="ECO:0007669"/>
    <property type="project" value="TreeGrafter"/>
</dbReference>
<keyword evidence="3 6" id="KW-0347">Helicase</keyword>
<keyword evidence="4" id="KW-0067">ATP-binding</keyword>
<dbReference type="PROSITE" id="PS51194">
    <property type="entry name" value="HELICASE_CTER"/>
    <property type="match status" value="1"/>
</dbReference>
<evidence type="ECO:0000256" key="3">
    <source>
        <dbReference type="ARBA" id="ARBA00022806"/>
    </source>
</evidence>
<dbReference type="GO" id="GO:0005524">
    <property type="term" value="F:ATP binding"/>
    <property type="evidence" value="ECO:0007669"/>
    <property type="project" value="UniProtKB-KW"/>
</dbReference>
<dbReference type="InterPro" id="IPR058621">
    <property type="entry name" value="SH3_HelY"/>
</dbReference>
<dbReference type="InterPro" id="IPR027417">
    <property type="entry name" value="P-loop_NTPase"/>
</dbReference>
<dbReference type="GO" id="GO:0016787">
    <property type="term" value="F:hydrolase activity"/>
    <property type="evidence" value="ECO:0007669"/>
    <property type="project" value="UniProtKB-KW"/>
</dbReference>
<organism evidence="6 7">
    <name type="scientific">Pauljensenia hongkongensis</name>
    <dbReference type="NCBI Taxonomy" id="178339"/>
    <lineage>
        <taxon>Bacteria</taxon>
        <taxon>Bacillati</taxon>
        <taxon>Actinomycetota</taxon>
        <taxon>Actinomycetes</taxon>
        <taxon>Actinomycetales</taxon>
        <taxon>Actinomycetaceae</taxon>
        <taxon>Pauljensenia</taxon>
    </lineage>
</organism>
<dbReference type="Proteomes" id="UP000095214">
    <property type="component" value="Chromosome"/>
</dbReference>
<dbReference type="InterPro" id="IPR001650">
    <property type="entry name" value="Helicase_C-like"/>
</dbReference>
<evidence type="ECO:0000256" key="2">
    <source>
        <dbReference type="ARBA" id="ARBA00022801"/>
    </source>
</evidence>
<dbReference type="PANTHER" id="PTHR12131:SF1">
    <property type="entry name" value="ATP-DEPENDENT RNA HELICASE SUPV3L1, MITOCHONDRIAL-RELATED"/>
    <property type="match status" value="1"/>
</dbReference>
<dbReference type="SMART" id="SM00490">
    <property type="entry name" value="HELICc"/>
    <property type="match status" value="1"/>
</dbReference>
<dbReference type="AlphaFoldDB" id="A0A1D8B0A7"/>
<evidence type="ECO:0000259" key="5">
    <source>
        <dbReference type="PROSITE" id="PS51194"/>
    </source>
</evidence>
<dbReference type="Gene3D" id="1.10.3380.30">
    <property type="match status" value="1"/>
</dbReference>